<gene>
    <name evidence="3" type="ORF">EF834_16070</name>
</gene>
<name>A0A3S3A6Z4_9NOCA</name>
<accession>A0A3S3A6Z4</accession>
<dbReference type="SUPFAM" id="SSF101874">
    <property type="entry name" value="YceI-like"/>
    <property type="match status" value="1"/>
</dbReference>
<reference evidence="3 4" key="1">
    <citation type="submission" date="2018-11" db="EMBL/GenBank/DDBJ databases">
        <title>Rhodococcus spongicola sp. nov. and Rhodococcus xishaensis sp. nov. from marine sponges.</title>
        <authorList>
            <person name="Li L."/>
            <person name="Lin H.W."/>
        </authorList>
    </citation>
    <scope>NUCLEOTIDE SEQUENCE [LARGE SCALE GENOMIC DNA]</scope>
    <source>
        <strain evidence="3 4">LHW50502</strain>
    </source>
</reference>
<evidence type="ECO:0000313" key="4">
    <source>
        <dbReference type="Proteomes" id="UP000284333"/>
    </source>
</evidence>
<dbReference type="PANTHER" id="PTHR34406:SF1">
    <property type="entry name" value="PROTEIN YCEI"/>
    <property type="match status" value="1"/>
</dbReference>
<dbReference type="InterPro" id="IPR036761">
    <property type="entry name" value="TTHA0802/YceI-like_sf"/>
</dbReference>
<dbReference type="OrthoDB" id="117810at2"/>
<organism evidence="3 4">
    <name type="scientific">Rhodococcus spongiicola</name>
    <dbReference type="NCBI Taxonomy" id="2487352"/>
    <lineage>
        <taxon>Bacteria</taxon>
        <taxon>Bacillati</taxon>
        <taxon>Actinomycetota</taxon>
        <taxon>Actinomycetes</taxon>
        <taxon>Mycobacteriales</taxon>
        <taxon>Nocardiaceae</taxon>
        <taxon>Rhodococcus</taxon>
    </lineage>
</organism>
<dbReference type="EMBL" id="RKLN01000006">
    <property type="protein sequence ID" value="RVW01027.1"/>
    <property type="molecule type" value="Genomic_DNA"/>
</dbReference>
<dbReference type="SMART" id="SM00867">
    <property type="entry name" value="YceI"/>
    <property type="match status" value="1"/>
</dbReference>
<evidence type="ECO:0000259" key="2">
    <source>
        <dbReference type="SMART" id="SM00867"/>
    </source>
</evidence>
<keyword evidence="4" id="KW-1185">Reference proteome</keyword>
<evidence type="ECO:0000313" key="3">
    <source>
        <dbReference type="EMBL" id="RVW01027.1"/>
    </source>
</evidence>
<sequence length="228" mass="23337">MMKKWWIIGVAVVVVFVGVLAGPWAWGTFIAKDDAPAATVSTEGAQAASGPVDGQWTVTPGSEANVTAAGYRVSEVLNGARVHVVGSTDQVTGSVDISGQKMTSAEVVVQVAGIATDNGLRDGQFRNNVMDVTAFPTASFTIDSPVDLTALPADGTATTVTANGSLTLKGQTRPASVDVTVLHSGDSLIASGSIPVTWTDYGITPPSLGFVTVDDSGTVDFLVNLARA</sequence>
<dbReference type="Gene3D" id="2.40.128.110">
    <property type="entry name" value="Lipid/polyisoprenoid-binding, YceI-like"/>
    <property type="match status" value="1"/>
</dbReference>
<feature type="domain" description="Lipid/polyisoprenoid-binding YceI-like" evidence="2">
    <location>
        <begin position="55"/>
        <end position="226"/>
    </location>
</feature>
<dbReference type="Pfam" id="PF04264">
    <property type="entry name" value="YceI"/>
    <property type="match status" value="1"/>
</dbReference>
<evidence type="ECO:0000256" key="1">
    <source>
        <dbReference type="ARBA" id="ARBA00008812"/>
    </source>
</evidence>
<dbReference type="AlphaFoldDB" id="A0A3S3A6Z4"/>
<proteinExistence type="inferred from homology"/>
<comment type="caution">
    <text evidence="3">The sequence shown here is derived from an EMBL/GenBank/DDBJ whole genome shotgun (WGS) entry which is preliminary data.</text>
</comment>
<dbReference type="PANTHER" id="PTHR34406">
    <property type="entry name" value="PROTEIN YCEI"/>
    <property type="match status" value="1"/>
</dbReference>
<comment type="similarity">
    <text evidence="1">Belongs to the UPF0312 family.</text>
</comment>
<dbReference type="Proteomes" id="UP000284333">
    <property type="component" value="Unassembled WGS sequence"/>
</dbReference>
<dbReference type="InterPro" id="IPR007372">
    <property type="entry name" value="Lipid/polyisoprenoid-bd_YceI"/>
</dbReference>
<protein>
    <submittedName>
        <fullName evidence="3">YceI family protein</fullName>
    </submittedName>
</protein>